<dbReference type="InterPro" id="IPR013210">
    <property type="entry name" value="LRR_N_plant-typ"/>
</dbReference>
<comment type="similarity">
    <text evidence="13">Belongs to the polygalacturonase-inhibiting protein family.</text>
</comment>
<keyword evidence="8" id="KW-0677">Repeat</keyword>
<feature type="signal peptide" evidence="17">
    <location>
        <begin position="1"/>
        <end position="29"/>
    </location>
</feature>
<dbReference type="OrthoDB" id="10288820at2759"/>
<dbReference type="Pfam" id="PF00560">
    <property type="entry name" value="LRR_1"/>
    <property type="match status" value="2"/>
</dbReference>
<keyword evidence="19" id="KW-0808">Transferase</keyword>
<dbReference type="InterPro" id="IPR032675">
    <property type="entry name" value="LRR_dom_sf"/>
</dbReference>
<dbReference type="FunFam" id="3.30.200.20:FF:000489">
    <property type="entry name" value="Inactive receptor-like serine/threonine-protein kinase"/>
    <property type="match status" value="1"/>
</dbReference>
<evidence type="ECO:0000259" key="18">
    <source>
        <dbReference type="PROSITE" id="PS50011"/>
    </source>
</evidence>
<comment type="subcellular location">
    <subcellularLocation>
        <location evidence="14">Endomembrane system</location>
        <topology evidence="14">Single-pass type I membrane protein</topology>
    </subcellularLocation>
    <subcellularLocation>
        <location evidence="1">Membrane</location>
        <topology evidence="1">Peripheral membrane protein</topology>
    </subcellularLocation>
    <subcellularLocation>
        <location evidence="2">Secreted</location>
        <location evidence="2">Cell wall</location>
    </subcellularLocation>
</comment>
<keyword evidence="6 16" id="KW-0812">Transmembrane</keyword>
<evidence type="ECO:0000313" key="20">
    <source>
        <dbReference type="Proteomes" id="UP000447434"/>
    </source>
</evidence>
<feature type="compositionally biased region" description="Polar residues" evidence="15">
    <location>
        <begin position="312"/>
        <end position="328"/>
    </location>
</feature>
<keyword evidence="3" id="KW-0134">Cell wall</keyword>
<evidence type="ECO:0000256" key="10">
    <source>
        <dbReference type="ARBA" id="ARBA00022989"/>
    </source>
</evidence>
<dbReference type="InterPro" id="IPR001611">
    <property type="entry name" value="Leu-rich_rpt"/>
</dbReference>
<evidence type="ECO:0000256" key="1">
    <source>
        <dbReference type="ARBA" id="ARBA00004170"/>
    </source>
</evidence>
<feature type="domain" description="Protein kinase" evidence="18">
    <location>
        <begin position="292"/>
        <end position="678"/>
    </location>
</feature>
<dbReference type="Proteomes" id="UP000447434">
    <property type="component" value="Chromosome 12"/>
</dbReference>
<dbReference type="InterPro" id="IPR001245">
    <property type="entry name" value="Ser-Thr/Tyr_kinase_cat_dom"/>
</dbReference>
<feature type="chain" id="PRO_5025674761" evidence="17">
    <location>
        <begin position="30"/>
        <end position="705"/>
    </location>
</feature>
<evidence type="ECO:0000256" key="16">
    <source>
        <dbReference type="SAM" id="Phobius"/>
    </source>
</evidence>
<dbReference type="GO" id="GO:0016020">
    <property type="term" value="C:membrane"/>
    <property type="evidence" value="ECO:0007669"/>
    <property type="project" value="UniProtKB-SubCell"/>
</dbReference>
<comment type="caution">
    <text evidence="19">The sequence shown here is derived from an EMBL/GenBank/DDBJ whole genome shotgun (WGS) entry which is preliminary data.</text>
</comment>
<keyword evidence="11 16" id="KW-0472">Membrane</keyword>
<dbReference type="PANTHER" id="PTHR46084:SF1">
    <property type="entry name" value="PROTEIN MALE DISCOVERER 2"/>
    <property type="match status" value="1"/>
</dbReference>
<evidence type="ECO:0000256" key="13">
    <source>
        <dbReference type="ARBA" id="ARBA00038043"/>
    </source>
</evidence>
<dbReference type="GO" id="GO:0012505">
    <property type="term" value="C:endomembrane system"/>
    <property type="evidence" value="ECO:0007669"/>
    <property type="project" value="UniProtKB-SubCell"/>
</dbReference>
<organism evidence="19 20">
    <name type="scientific">Lupinus albus</name>
    <name type="common">White lupine</name>
    <name type="synonym">Lupinus termis</name>
    <dbReference type="NCBI Taxonomy" id="3870"/>
    <lineage>
        <taxon>Eukaryota</taxon>
        <taxon>Viridiplantae</taxon>
        <taxon>Streptophyta</taxon>
        <taxon>Embryophyta</taxon>
        <taxon>Tracheophyta</taxon>
        <taxon>Spermatophyta</taxon>
        <taxon>Magnoliopsida</taxon>
        <taxon>eudicotyledons</taxon>
        <taxon>Gunneridae</taxon>
        <taxon>Pentapetalae</taxon>
        <taxon>rosids</taxon>
        <taxon>fabids</taxon>
        <taxon>Fabales</taxon>
        <taxon>Fabaceae</taxon>
        <taxon>Papilionoideae</taxon>
        <taxon>50 kb inversion clade</taxon>
        <taxon>genistoids sensu lato</taxon>
        <taxon>core genistoids</taxon>
        <taxon>Genisteae</taxon>
        <taxon>Lupinus</taxon>
    </lineage>
</organism>
<dbReference type="EMBL" id="WOCE01000012">
    <property type="protein sequence ID" value="KAE9602953.1"/>
    <property type="molecule type" value="Genomic_DNA"/>
</dbReference>
<name>A0A6A4PN61_LUPAL</name>
<dbReference type="FunFam" id="3.80.10.10:FF:000400">
    <property type="entry name" value="Nuclear pore complex protein NUP107"/>
    <property type="match status" value="1"/>
</dbReference>
<dbReference type="Gene3D" id="3.30.200.20">
    <property type="entry name" value="Phosphorylase Kinase, domain 1"/>
    <property type="match status" value="1"/>
</dbReference>
<evidence type="ECO:0000256" key="11">
    <source>
        <dbReference type="ARBA" id="ARBA00023136"/>
    </source>
</evidence>
<dbReference type="InterPro" id="IPR000719">
    <property type="entry name" value="Prot_kinase_dom"/>
</dbReference>
<evidence type="ECO:0000256" key="5">
    <source>
        <dbReference type="ARBA" id="ARBA00022614"/>
    </source>
</evidence>
<evidence type="ECO:0000256" key="3">
    <source>
        <dbReference type="ARBA" id="ARBA00022512"/>
    </source>
</evidence>
<evidence type="ECO:0000256" key="4">
    <source>
        <dbReference type="ARBA" id="ARBA00022525"/>
    </source>
</evidence>
<keyword evidence="10 16" id="KW-1133">Transmembrane helix</keyword>
<dbReference type="Gene3D" id="1.10.510.10">
    <property type="entry name" value="Transferase(Phosphotransferase) domain 1"/>
    <property type="match status" value="1"/>
</dbReference>
<evidence type="ECO:0000313" key="19">
    <source>
        <dbReference type="EMBL" id="KAE9602953.1"/>
    </source>
</evidence>
<dbReference type="InterPro" id="IPR011009">
    <property type="entry name" value="Kinase-like_dom_sf"/>
</dbReference>
<dbReference type="Gene3D" id="3.80.10.10">
    <property type="entry name" value="Ribonuclease Inhibitor"/>
    <property type="match status" value="1"/>
</dbReference>
<dbReference type="GO" id="GO:0006952">
    <property type="term" value="P:defense response"/>
    <property type="evidence" value="ECO:0007669"/>
    <property type="project" value="UniProtKB-KW"/>
</dbReference>
<evidence type="ECO:0000256" key="9">
    <source>
        <dbReference type="ARBA" id="ARBA00022821"/>
    </source>
</evidence>
<keyword evidence="12" id="KW-1015">Disulfide bond</keyword>
<evidence type="ECO:0000256" key="7">
    <source>
        <dbReference type="ARBA" id="ARBA00022729"/>
    </source>
</evidence>
<dbReference type="GO" id="GO:0005524">
    <property type="term" value="F:ATP binding"/>
    <property type="evidence" value="ECO:0007669"/>
    <property type="project" value="InterPro"/>
</dbReference>
<keyword evidence="4" id="KW-0964">Secreted</keyword>
<evidence type="ECO:0000256" key="2">
    <source>
        <dbReference type="ARBA" id="ARBA00004191"/>
    </source>
</evidence>
<protein>
    <submittedName>
        <fullName evidence="19">Putative transferase, protein kinase RLK-Pelle-LRR-VI-2 family</fullName>
    </submittedName>
</protein>
<proteinExistence type="inferred from homology"/>
<feature type="region of interest" description="Disordered" evidence="15">
    <location>
        <begin position="302"/>
        <end position="342"/>
    </location>
</feature>
<keyword evidence="7 17" id="KW-0732">Signal</keyword>
<keyword evidence="5" id="KW-0433">Leucine-rich repeat</keyword>
<dbReference type="SUPFAM" id="SSF52058">
    <property type="entry name" value="L domain-like"/>
    <property type="match status" value="1"/>
</dbReference>
<dbReference type="PROSITE" id="PS50011">
    <property type="entry name" value="PROTEIN_KINASE_DOM"/>
    <property type="match status" value="1"/>
</dbReference>
<evidence type="ECO:0000256" key="14">
    <source>
        <dbReference type="ARBA" id="ARBA00046288"/>
    </source>
</evidence>
<reference evidence="20" key="1">
    <citation type="journal article" date="2020" name="Nat. Commun.">
        <title>Genome sequence of the cluster root forming white lupin.</title>
        <authorList>
            <person name="Hufnagel B."/>
            <person name="Marques A."/>
            <person name="Soriano A."/>
            <person name="Marques L."/>
            <person name="Divol F."/>
            <person name="Doumas P."/>
            <person name="Sallet E."/>
            <person name="Mancinotti D."/>
            <person name="Carrere S."/>
            <person name="Marande W."/>
            <person name="Arribat S."/>
            <person name="Keller J."/>
            <person name="Huneau C."/>
            <person name="Blein T."/>
            <person name="Aime D."/>
            <person name="Laguerre M."/>
            <person name="Taylor J."/>
            <person name="Schubert V."/>
            <person name="Nelson M."/>
            <person name="Geu-Flores F."/>
            <person name="Crespi M."/>
            <person name="Gallardo-Guerrero K."/>
            <person name="Delaux P.-M."/>
            <person name="Salse J."/>
            <person name="Berges H."/>
            <person name="Guyot R."/>
            <person name="Gouzy J."/>
            <person name="Peret B."/>
        </authorList>
    </citation>
    <scope>NUCLEOTIDE SEQUENCE [LARGE SCALE GENOMIC DNA]</scope>
    <source>
        <strain evidence="20">cv. Amiga</strain>
    </source>
</reference>
<evidence type="ECO:0000256" key="8">
    <source>
        <dbReference type="ARBA" id="ARBA00022737"/>
    </source>
</evidence>
<keyword evidence="19" id="KW-0418">Kinase</keyword>
<sequence>MENNWDPSGLWVRICVGMVSFWGIQQCWSLNDEGLALLEFRVRINSDPYGSLANWNPNDCDPCEWSGIHCVDGKVQMLNMNGLSLEGTLAPELGKLSDLKSLVLSKNNFSGTIPKELGDLGKLELLNLRENNFTGSIPEEIGRMSLLKRLLVSDNKIEDIDSAELEKLKVPSKFLFYDNCSSTFFGCKNRKFGRGVWHRVKQWNKADSFVVPIKGALIKYLNVLAFPLFKLQKASLHDREENHYSNLPRSEEKEIGQNVSNLVNFARRKLLDQSNNLEAEPYSGGGPTIQINPLPTTLSSGSFSAVPDANKKQNQSPALLTSPSSPHDTPNERSEQHGGNGSSRKWWKYLIIISVVVVLVIAIMVMLFIWRKRAAKVIKPWTTGLSGQLQKAFITGVPKLNRDELEIACEDFSNIVASFNEFNIYKGTLSSGVEIAVVSTVITSSEDWSKSMQPAYRKKIDTLSRVNHKNFSNLIGYCDEEEPFTRMMVFEYAPNGCLFEHLHSKEVEHHLDWSERMRIIMGTAYCLEYMHDRKPPVFHTNLSSLYILLTDDYAAKIGEMTFGQCILTPSNRKGDPSKKCDLPPHSDPETDVYNFGILLLETISGKLPYSEEHGNLVNWAADYMNDKQRIRDMIDPTLQSYKDNELNVLCEVVQDCILSDPRLRPPMKDITPKLREVLQVSPEQAVPRLSPLWWAELEILSGEAT</sequence>
<keyword evidence="9" id="KW-0611">Plant defense</keyword>
<evidence type="ECO:0000256" key="15">
    <source>
        <dbReference type="SAM" id="MobiDB-lite"/>
    </source>
</evidence>
<evidence type="ECO:0000256" key="12">
    <source>
        <dbReference type="ARBA" id="ARBA00023157"/>
    </source>
</evidence>
<dbReference type="Pfam" id="PF08263">
    <property type="entry name" value="LRRNT_2"/>
    <property type="match status" value="1"/>
</dbReference>
<evidence type="ECO:0000256" key="17">
    <source>
        <dbReference type="SAM" id="SignalP"/>
    </source>
</evidence>
<accession>A0A6A4PN61</accession>
<dbReference type="GO" id="GO:0004672">
    <property type="term" value="F:protein kinase activity"/>
    <property type="evidence" value="ECO:0007669"/>
    <property type="project" value="InterPro"/>
</dbReference>
<keyword evidence="20" id="KW-1185">Reference proteome</keyword>
<feature type="transmembrane region" description="Helical" evidence="16">
    <location>
        <begin position="346"/>
        <end position="370"/>
    </location>
</feature>
<dbReference type="Pfam" id="PF07714">
    <property type="entry name" value="PK_Tyr_Ser-Thr"/>
    <property type="match status" value="1"/>
</dbReference>
<dbReference type="PANTHER" id="PTHR46084">
    <property type="entry name" value="PROTEIN MALE DISCOVERER 2"/>
    <property type="match status" value="1"/>
</dbReference>
<evidence type="ECO:0000256" key="6">
    <source>
        <dbReference type="ARBA" id="ARBA00022692"/>
    </source>
</evidence>
<dbReference type="AlphaFoldDB" id="A0A6A4PN61"/>
<gene>
    <name evidence="19" type="ORF">Lalb_Chr12g0205071</name>
</gene>
<dbReference type="SUPFAM" id="SSF56112">
    <property type="entry name" value="Protein kinase-like (PK-like)"/>
    <property type="match status" value="1"/>
</dbReference>